<organism evidence="2 3">
    <name type="scientific">Capsella rubella</name>
    <dbReference type="NCBI Taxonomy" id="81985"/>
    <lineage>
        <taxon>Eukaryota</taxon>
        <taxon>Viridiplantae</taxon>
        <taxon>Streptophyta</taxon>
        <taxon>Embryophyta</taxon>
        <taxon>Tracheophyta</taxon>
        <taxon>Spermatophyta</taxon>
        <taxon>Magnoliopsida</taxon>
        <taxon>eudicotyledons</taxon>
        <taxon>Gunneridae</taxon>
        <taxon>Pentapetalae</taxon>
        <taxon>rosids</taxon>
        <taxon>malvids</taxon>
        <taxon>Brassicales</taxon>
        <taxon>Brassicaceae</taxon>
        <taxon>Camelineae</taxon>
        <taxon>Capsella</taxon>
    </lineage>
</organism>
<accession>R0I1M9</accession>
<evidence type="ECO:0000256" key="1">
    <source>
        <dbReference type="SAM" id="SignalP"/>
    </source>
</evidence>
<dbReference type="Proteomes" id="UP000029121">
    <property type="component" value="Unassembled WGS sequence"/>
</dbReference>
<proteinExistence type="predicted"/>
<reference evidence="3" key="1">
    <citation type="journal article" date="2013" name="Nat. Genet.">
        <title>The Capsella rubella genome and the genomic consequences of rapid mating system evolution.</title>
        <authorList>
            <person name="Slotte T."/>
            <person name="Hazzouri K.M."/>
            <person name="Agren J.A."/>
            <person name="Koenig D."/>
            <person name="Maumus F."/>
            <person name="Guo Y.L."/>
            <person name="Steige K."/>
            <person name="Platts A.E."/>
            <person name="Escobar J.S."/>
            <person name="Newman L.K."/>
            <person name="Wang W."/>
            <person name="Mandakova T."/>
            <person name="Vello E."/>
            <person name="Smith L.M."/>
            <person name="Henz S.R."/>
            <person name="Steffen J."/>
            <person name="Takuno S."/>
            <person name="Brandvain Y."/>
            <person name="Coop G."/>
            <person name="Andolfatto P."/>
            <person name="Hu T.T."/>
            <person name="Blanchette M."/>
            <person name="Clark R.M."/>
            <person name="Quesneville H."/>
            <person name="Nordborg M."/>
            <person name="Gaut B.S."/>
            <person name="Lysak M.A."/>
            <person name="Jenkins J."/>
            <person name="Grimwood J."/>
            <person name="Chapman J."/>
            <person name="Prochnik S."/>
            <person name="Shu S."/>
            <person name="Rokhsar D."/>
            <person name="Schmutz J."/>
            <person name="Weigel D."/>
            <person name="Wright S.I."/>
        </authorList>
    </citation>
    <scope>NUCLEOTIDE SEQUENCE [LARGE SCALE GENOMIC DNA]</scope>
    <source>
        <strain evidence="3">cv. Monte Gargano</strain>
    </source>
</reference>
<keyword evidence="3" id="KW-1185">Reference proteome</keyword>
<feature type="chain" id="PRO_5004352616" description="Secreted protein" evidence="1">
    <location>
        <begin position="24"/>
        <end position="77"/>
    </location>
</feature>
<name>R0I1M9_9BRAS</name>
<protein>
    <recommendedName>
        <fullName evidence="4">Secreted protein</fullName>
    </recommendedName>
</protein>
<dbReference type="AlphaFoldDB" id="R0I1M9"/>
<keyword evidence="1" id="KW-0732">Signal</keyword>
<feature type="signal peptide" evidence="1">
    <location>
        <begin position="1"/>
        <end position="23"/>
    </location>
</feature>
<sequence length="77" mass="8894">MGSISLHLFLRSWSNLHLHVVGAVVILLISQHRRDQELQIVSDDCAHNKVCFLILFSLRHCYNERSMIPRVTLDKGI</sequence>
<gene>
    <name evidence="2" type="ORF">CARUB_v10015027mg</name>
</gene>
<evidence type="ECO:0008006" key="4">
    <source>
        <dbReference type="Google" id="ProtNLM"/>
    </source>
</evidence>
<evidence type="ECO:0000313" key="3">
    <source>
        <dbReference type="Proteomes" id="UP000029121"/>
    </source>
</evidence>
<evidence type="ECO:0000313" key="2">
    <source>
        <dbReference type="EMBL" id="EOA31805.1"/>
    </source>
</evidence>
<dbReference type="EMBL" id="KB870807">
    <property type="protein sequence ID" value="EOA31805.1"/>
    <property type="molecule type" value="Genomic_DNA"/>
</dbReference>